<sequence length="521" mass="58875">MRFKQKLSSFYPYSSTIMSMDAGYVYPAFVRECYPNDRLKISHEALLKSAPMLFPIYSPMKLRFDYFYNENRNVWRGDEAKDWSAFIFNSVDGKPITDPSQVPLMPTVTFTADDCEAGSLADYLGFNTESAMVGAKVSALRFRHYNQIVNNFYLDENFSTKLPISLTEGPDTITSRALAKRCWNKDRFTTAAASPQAGVSIGIPLSDDIPIVYENASPAVAEGAAAAVSMVGYQNFPVARIAYQGSDGIFHDFPIGGTGDLKAKLSEATSIPIDTLHFVTQIERLNQQDNFWGTRDFEAIRTHFGITVPDTRLQRPTHLGYSVVDVHFSEVLQTSQTTTGSNGSPQGNITGHTMAVDKTKPVKYLVREHGYLFIMVTLMPIAQYQQGVPRDALYQTRYDYMWPLLSETGEQEIFEAEIRGTASNIASRKIFGFEPRYNHLRFGEKTVHGDFRTSLVGYHTGRIFDSDPNLNEQFITADPTKRMFAVEFDGVQPWWLRVEFEIQHTRRLPKWPTPSAIGKLF</sequence>
<evidence type="ECO:0000256" key="4">
    <source>
        <dbReference type="ARBA" id="ARBA00022561"/>
    </source>
</evidence>
<dbReference type="GO" id="GO:0005198">
    <property type="term" value="F:structural molecule activity"/>
    <property type="evidence" value="ECO:0007669"/>
    <property type="project" value="InterPro"/>
</dbReference>
<name>A0AAU8B0E7_9VIRU</name>
<dbReference type="InterPro" id="IPR037002">
    <property type="entry name" value="Microviridae_protein_F_sf"/>
</dbReference>
<reference evidence="6" key="1">
    <citation type="submission" date="2024-03" db="EMBL/GenBank/DDBJ databases">
        <title>Diverse circular DNA viruses in blood, oral, and fecal samples of captive lemurs.</title>
        <authorList>
            <person name="Paietta E.N."/>
            <person name="Kraberger S."/>
            <person name="Lund M.C."/>
            <person name="Custer J.M."/>
            <person name="Vargas K.M."/>
            <person name="Ehmke E.E."/>
            <person name="Yoder A.D."/>
            <person name="Varsani A."/>
        </authorList>
    </citation>
    <scope>NUCLEOTIDE SEQUENCE</scope>
    <source>
        <strain evidence="6">Duke_24FS_142</strain>
    </source>
</reference>
<evidence type="ECO:0000256" key="2">
    <source>
        <dbReference type="ARBA" id="ARBA00009963"/>
    </source>
</evidence>
<organism evidence="6">
    <name type="scientific">Dulem virus 76</name>
    <dbReference type="NCBI Taxonomy" id="3145787"/>
    <lineage>
        <taxon>Viruses</taxon>
        <taxon>Monodnaviria</taxon>
        <taxon>Sangervirae</taxon>
        <taxon>Phixviricota</taxon>
        <taxon>Malgrandaviricetes</taxon>
        <taxon>Petitvirales</taxon>
        <taxon>Microviridae</taxon>
        <taxon>Microvirus</taxon>
    </lineage>
</organism>
<proteinExistence type="inferred from homology"/>
<keyword evidence="5" id="KW-0946">Virion</keyword>
<comment type="similarity">
    <text evidence="2">Belongs to the microviridae F protein family.</text>
</comment>
<dbReference type="InterPro" id="IPR003514">
    <property type="entry name" value="Microviridae_protein_F"/>
</dbReference>
<protein>
    <submittedName>
        <fullName evidence="6">Major capsid protein</fullName>
    </submittedName>
</protein>
<comment type="subcellular location">
    <subcellularLocation>
        <location evidence="1">Virion</location>
    </subcellularLocation>
</comment>
<keyword evidence="4" id="KW-0167">Capsid protein</keyword>
<dbReference type="GO" id="GO:0039615">
    <property type="term" value="C:T=1 icosahedral viral capsid"/>
    <property type="evidence" value="ECO:0007669"/>
    <property type="project" value="UniProtKB-KW"/>
</dbReference>
<evidence type="ECO:0000256" key="3">
    <source>
        <dbReference type="ARBA" id="ARBA00022431"/>
    </source>
</evidence>
<dbReference type="EMBL" id="PP511595">
    <property type="protein sequence ID" value="XCD05692.1"/>
    <property type="molecule type" value="Genomic_DNA"/>
</dbReference>
<evidence type="ECO:0000313" key="6">
    <source>
        <dbReference type="EMBL" id="XCD05692.1"/>
    </source>
</evidence>
<evidence type="ECO:0000256" key="1">
    <source>
        <dbReference type="ARBA" id="ARBA00004328"/>
    </source>
</evidence>
<evidence type="ECO:0000256" key="5">
    <source>
        <dbReference type="ARBA" id="ARBA00022844"/>
    </source>
</evidence>
<dbReference type="InterPro" id="IPR016184">
    <property type="entry name" value="Capsid/spike_ssDNA_virus"/>
</dbReference>
<dbReference type="Gene3D" id="2.60.169.10">
    <property type="entry name" value="Microviridae F protein"/>
    <property type="match status" value="2"/>
</dbReference>
<dbReference type="SUPFAM" id="SSF88645">
    <property type="entry name" value="ssDNA viruses"/>
    <property type="match status" value="1"/>
</dbReference>
<keyword evidence="3" id="KW-1140">T=1 icosahedral capsid protein</keyword>
<accession>A0AAU8B0E7</accession>
<dbReference type="Pfam" id="PF02305">
    <property type="entry name" value="Phage_F"/>
    <property type="match status" value="1"/>
</dbReference>